<keyword evidence="4" id="KW-0819">tRNA processing</keyword>
<comment type="similarity">
    <text evidence="5">Belongs to the TDD superfamily. DTWD2 family.</text>
</comment>
<dbReference type="AlphaFoldDB" id="A0A2U2HDH4"/>
<dbReference type="PANTHER" id="PTHR21392:SF0">
    <property type="entry name" value="TRNA-URIDINE AMINOCARBOXYPROPYLTRANSFERASE 2"/>
    <property type="match status" value="1"/>
</dbReference>
<comment type="caution">
    <text evidence="7">The sequence shown here is derived from an EMBL/GenBank/DDBJ whole genome shotgun (WGS) entry which is preliminary data.</text>
</comment>
<feature type="domain" description="DTW" evidence="6">
    <location>
        <begin position="13"/>
        <end position="211"/>
    </location>
</feature>
<name>A0A2U2HDH4_9BURK</name>
<accession>A0A2U2HDH4</accession>
<organism evidence="7 8">
    <name type="scientific">Massilia glaciei</name>
    <dbReference type="NCBI Taxonomy" id="1524097"/>
    <lineage>
        <taxon>Bacteria</taxon>
        <taxon>Pseudomonadati</taxon>
        <taxon>Pseudomonadota</taxon>
        <taxon>Betaproteobacteria</taxon>
        <taxon>Burkholderiales</taxon>
        <taxon>Oxalobacteraceae</taxon>
        <taxon>Telluria group</taxon>
        <taxon>Massilia</taxon>
    </lineage>
</organism>
<evidence type="ECO:0000256" key="5">
    <source>
        <dbReference type="ARBA" id="ARBA00034489"/>
    </source>
</evidence>
<sequence length="216" mass="23248">MSLAHDAILPPPRRAMCARCLRPQQSCICGFVAPVASRVELLILQHPLEVAQAKGSARLLHMCLPGSMLATGETFAPAQLAALLDGGGRVPVLLYPDTPDARALRLPAPPALDPALLLAPARLRLVVLDGTWRKSRKMLYLNPLLQQLPRLALTEVPASRYGIRKAQGPDQLSTLEASCYALMQIERDAARYAPVIGAFDGFVAQQARYQGAAAAQ</sequence>
<evidence type="ECO:0000256" key="4">
    <source>
        <dbReference type="ARBA" id="ARBA00022694"/>
    </source>
</evidence>
<protein>
    <recommendedName>
        <fullName evidence="1">tRNA-uridine aminocarboxypropyltransferase</fullName>
        <ecNumber evidence="1">2.5.1.25</ecNumber>
    </recommendedName>
</protein>
<keyword evidence="2" id="KW-0808">Transferase</keyword>
<evidence type="ECO:0000256" key="3">
    <source>
        <dbReference type="ARBA" id="ARBA00022691"/>
    </source>
</evidence>
<dbReference type="SMART" id="SM01144">
    <property type="entry name" value="DTW"/>
    <property type="match status" value="1"/>
</dbReference>
<dbReference type="OrthoDB" id="268835at2"/>
<evidence type="ECO:0000259" key="6">
    <source>
        <dbReference type="SMART" id="SM01144"/>
    </source>
</evidence>
<dbReference type="RefSeq" id="WP_106760135.1">
    <property type="nucleotide sequence ID" value="NZ_PXWF02000320.1"/>
</dbReference>
<dbReference type="InterPro" id="IPR005636">
    <property type="entry name" value="DTW"/>
</dbReference>
<keyword evidence="3" id="KW-0949">S-adenosyl-L-methionine</keyword>
<evidence type="ECO:0000256" key="2">
    <source>
        <dbReference type="ARBA" id="ARBA00022679"/>
    </source>
</evidence>
<dbReference type="EC" id="2.5.1.25" evidence="1"/>
<dbReference type="EMBL" id="PXWF02000320">
    <property type="protein sequence ID" value="PWF41064.1"/>
    <property type="molecule type" value="Genomic_DNA"/>
</dbReference>
<evidence type="ECO:0000313" key="8">
    <source>
        <dbReference type="Proteomes" id="UP000241421"/>
    </source>
</evidence>
<dbReference type="GO" id="GO:0008033">
    <property type="term" value="P:tRNA processing"/>
    <property type="evidence" value="ECO:0007669"/>
    <property type="project" value="UniProtKB-KW"/>
</dbReference>
<keyword evidence="8" id="KW-1185">Reference proteome</keyword>
<evidence type="ECO:0000256" key="1">
    <source>
        <dbReference type="ARBA" id="ARBA00012386"/>
    </source>
</evidence>
<proteinExistence type="inferred from homology"/>
<dbReference type="PANTHER" id="PTHR21392">
    <property type="entry name" value="TRNA-URIDINE AMINOCARBOXYPROPYLTRANSFERASE 2"/>
    <property type="match status" value="1"/>
</dbReference>
<dbReference type="Pfam" id="PF03942">
    <property type="entry name" value="DTW"/>
    <property type="match status" value="1"/>
</dbReference>
<dbReference type="InterPro" id="IPR039262">
    <property type="entry name" value="DTWD2/TAPT"/>
</dbReference>
<dbReference type="GO" id="GO:0016432">
    <property type="term" value="F:tRNA-uridine aminocarboxypropyltransferase activity"/>
    <property type="evidence" value="ECO:0007669"/>
    <property type="project" value="UniProtKB-EC"/>
</dbReference>
<dbReference type="Proteomes" id="UP000241421">
    <property type="component" value="Unassembled WGS sequence"/>
</dbReference>
<evidence type="ECO:0000313" key="7">
    <source>
        <dbReference type="EMBL" id="PWF41064.1"/>
    </source>
</evidence>
<gene>
    <name evidence="7" type="ORF">C7C56_025405</name>
</gene>
<reference evidence="7 8" key="1">
    <citation type="submission" date="2018-04" db="EMBL/GenBank/DDBJ databases">
        <title>Massilia violaceinigra sp. nov., a novel purple-pigmented bacterium isolated from Tianshan glacier, Xinjiang, China.</title>
        <authorList>
            <person name="Wang H."/>
        </authorList>
    </citation>
    <scope>NUCLEOTIDE SEQUENCE [LARGE SCALE GENOMIC DNA]</scope>
    <source>
        <strain evidence="7 8">B448-2</strain>
    </source>
</reference>